<dbReference type="SUPFAM" id="SSF53335">
    <property type="entry name" value="S-adenosyl-L-methionine-dependent methyltransferases"/>
    <property type="match status" value="1"/>
</dbReference>
<evidence type="ECO:0000313" key="2">
    <source>
        <dbReference type="EMBL" id="MFD2203684.1"/>
    </source>
</evidence>
<dbReference type="Proteomes" id="UP001597414">
    <property type="component" value="Unassembled WGS sequence"/>
</dbReference>
<dbReference type="RefSeq" id="WP_380806519.1">
    <property type="nucleotide sequence ID" value="NZ_JBHUIV010000034.1"/>
</dbReference>
<dbReference type="InterPro" id="IPR029063">
    <property type="entry name" value="SAM-dependent_MTases_sf"/>
</dbReference>
<evidence type="ECO:0000313" key="3">
    <source>
        <dbReference type="Proteomes" id="UP001597414"/>
    </source>
</evidence>
<protein>
    <submittedName>
        <fullName evidence="2">Methyltransferase domain-containing protein</fullName>
    </submittedName>
</protein>
<organism evidence="2 3">
    <name type="scientific">Shivajiella indica</name>
    <dbReference type="NCBI Taxonomy" id="872115"/>
    <lineage>
        <taxon>Bacteria</taxon>
        <taxon>Pseudomonadati</taxon>
        <taxon>Bacteroidota</taxon>
        <taxon>Cytophagia</taxon>
        <taxon>Cytophagales</taxon>
        <taxon>Cyclobacteriaceae</taxon>
        <taxon>Shivajiella</taxon>
    </lineage>
</organism>
<evidence type="ECO:0000259" key="1">
    <source>
        <dbReference type="Pfam" id="PF13847"/>
    </source>
</evidence>
<dbReference type="Gene3D" id="3.40.50.150">
    <property type="entry name" value="Vaccinia Virus protein VP39"/>
    <property type="match status" value="1"/>
</dbReference>
<proteinExistence type="predicted"/>
<dbReference type="InterPro" id="IPR025714">
    <property type="entry name" value="Methyltranfer_dom"/>
</dbReference>
<gene>
    <name evidence="2" type="ORF">ACFSKV_19065</name>
</gene>
<comment type="caution">
    <text evidence="2">The sequence shown here is derived from an EMBL/GenBank/DDBJ whole genome shotgun (WGS) entry which is preliminary data.</text>
</comment>
<reference evidence="3" key="1">
    <citation type="journal article" date="2019" name="Int. J. Syst. Evol. Microbiol.">
        <title>The Global Catalogue of Microorganisms (GCM) 10K type strain sequencing project: providing services to taxonomists for standard genome sequencing and annotation.</title>
        <authorList>
            <consortium name="The Broad Institute Genomics Platform"/>
            <consortium name="The Broad Institute Genome Sequencing Center for Infectious Disease"/>
            <person name="Wu L."/>
            <person name="Ma J."/>
        </authorList>
    </citation>
    <scope>NUCLEOTIDE SEQUENCE [LARGE SCALE GENOMIC DNA]</scope>
    <source>
        <strain evidence="3">KCTC 19812</strain>
    </source>
</reference>
<dbReference type="EMBL" id="JBHUIV010000034">
    <property type="protein sequence ID" value="MFD2203684.1"/>
    <property type="molecule type" value="Genomic_DNA"/>
</dbReference>
<dbReference type="GO" id="GO:0008168">
    <property type="term" value="F:methyltransferase activity"/>
    <property type="evidence" value="ECO:0007669"/>
    <property type="project" value="UniProtKB-KW"/>
</dbReference>
<keyword evidence="2" id="KW-0808">Transferase</keyword>
<name>A0ABW5BF20_9BACT</name>
<keyword evidence="2" id="KW-0489">Methyltransferase</keyword>
<accession>A0ABW5BF20</accession>
<dbReference type="CDD" id="cd02440">
    <property type="entry name" value="AdoMet_MTases"/>
    <property type="match status" value="1"/>
</dbReference>
<feature type="domain" description="Methyltransferase" evidence="1">
    <location>
        <begin position="57"/>
        <end position="147"/>
    </location>
</feature>
<sequence length="237" mass="26914">MVKFTTRSVEKEIMDDLEVDGPVLVQTLKELRTINKLLGGNYVTTSALKKIIENSPDKSFTIADIGCGGGDMIRVMANWAKSINLNCHFIGIDANPNTIAAARENLADLKNVSFQVQNVFEKSFLDQKVDIISCTLFTHHFTDKELINLFSTFIIKAKIALVINDLHRHPLAFYSIKLLTALFSHSPMVKNDGPLSVLRSFRKKEIEYLMKASGFKNFEISWHWAFRWKIIAYTPES</sequence>
<keyword evidence="3" id="KW-1185">Reference proteome</keyword>
<dbReference type="Pfam" id="PF13847">
    <property type="entry name" value="Methyltransf_31"/>
    <property type="match status" value="1"/>
</dbReference>
<dbReference type="PANTHER" id="PTHR43861">
    <property type="entry name" value="TRANS-ACONITATE 2-METHYLTRANSFERASE-RELATED"/>
    <property type="match status" value="1"/>
</dbReference>
<dbReference type="GO" id="GO:0032259">
    <property type="term" value="P:methylation"/>
    <property type="evidence" value="ECO:0007669"/>
    <property type="project" value="UniProtKB-KW"/>
</dbReference>